<protein>
    <submittedName>
        <fullName evidence="3">Metal-dependent hydrolase, beta-lactamase superfamily I</fullName>
    </submittedName>
</protein>
<accession>A0A0U9H6M1</accession>
<evidence type="ECO:0000256" key="1">
    <source>
        <dbReference type="ARBA" id="ARBA00022801"/>
    </source>
</evidence>
<name>A0A0U9H6M1_9BACI</name>
<dbReference type="Proteomes" id="UP000052946">
    <property type="component" value="Unassembled WGS sequence"/>
</dbReference>
<dbReference type="InterPro" id="IPR050114">
    <property type="entry name" value="UPF0173_UPF0282_UlaG_hydrolase"/>
</dbReference>
<evidence type="ECO:0000313" key="3">
    <source>
        <dbReference type="EMBL" id="GAQ16945.1"/>
    </source>
</evidence>
<organism evidence="3 4">
    <name type="scientific">Oceanobacillus picturae</name>
    <dbReference type="NCBI Taxonomy" id="171693"/>
    <lineage>
        <taxon>Bacteria</taxon>
        <taxon>Bacillati</taxon>
        <taxon>Bacillota</taxon>
        <taxon>Bacilli</taxon>
        <taxon>Bacillales</taxon>
        <taxon>Bacillaceae</taxon>
        <taxon>Oceanobacillus</taxon>
    </lineage>
</organism>
<reference evidence="4" key="1">
    <citation type="submission" date="2015-07" db="EMBL/GenBank/DDBJ databases">
        <title>Draft Genome Sequence of Oceanobacillus picturae Heshi-B3 that Was Isolated from Fermented Rice Bran with Aging Salted Mackerel, Which Was Named Heshiko as Traditional Fermented Seafood in Japan.</title>
        <authorList>
            <person name="Akuzawa S."/>
            <person name="Nakagawa J."/>
            <person name="Kanekatsu T."/>
            <person name="Kanesaki Y."/>
            <person name="Suzuki T."/>
        </authorList>
    </citation>
    <scope>NUCLEOTIDE SEQUENCE [LARGE SCALE GENOMIC DNA]</scope>
    <source>
        <strain evidence="4">Heshi-B3</strain>
    </source>
</reference>
<gene>
    <name evidence="3" type="ORF">OPHB3_0869</name>
</gene>
<proteinExistence type="predicted"/>
<dbReference type="InterPro" id="IPR001279">
    <property type="entry name" value="Metallo-B-lactamas"/>
</dbReference>
<dbReference type="AlphaFoldDB" id="A0A0U9H6M1"/>
<dbReference type="PANTHER" id="PTHR43546">
    <property type="entry name" value="UPF0173 METAL-DEPENDENT HYDROLASE MJ1163-RELATED"/>
    <property type="match status" value="1"/>
</dbReference>
<evidence type="ECO:0000313" key="4">
    <source>
        <dbReference type="Proteomes" id="UP000052946"/>
    </source>
</evidence>
<evidence type="ECO:0000259" key="2">
    <source>
        <dbReference type="Pfam" id="PF12706"/>
    </source>
</evidence>
<reference evidence="3 4" key="2">
    <citation type="journal article" date="2016" name="Genome Announc.">
        <title>Draft Genome Sequence of Oceanobacillus picturae Heshi-B3, Isolated from Fermented Rice Bran in a Traditional Japanese Seafood Dish.</title>
        <authorList>
            <person name="Akuzawa S."/>
            <person name="Nagaoka J."/>
            <person name="Kanekatsu M."/>
            <person name="Kanesaki Y."/>
            <person name="Suzuki T."/>
        </authorList>
    </citation>
    <scope>NUCLEOTIDE SEQUENCE [LARGE SCALE GENOMIC DNA]</scope>
    <source>
        <strain evidence="3 4">Heshi-B3</strain>
    </source>
</reference>
<keyword evidence="1 3" id="KW-0378">Hydrolase</keyword>
<dbReference type="PANTHER" id="PTHR43546:SF9">
    <property type="entry name" value="L-ASCORBATE-6-PHOSPHATE LACTONASE ULAG-RELATED"/>
    <property type="match status" value="1"/>
</dbReference>
<comment type="caution">
    <text evidence="3">The sequence shown here is derived from an EMBL/GenBank/DDBJ whole genome shotgun (WGS) entry which is preliminary data.</text>
</comment>
<sequence>MINEDLLVDMGPDLFTACALHGVDLLNMKYSLVTHSHLDHIFVQNLGMRAKGMHQQTELPPLTFIAPPSVMTLLNSYGPTDKSMELTRHPINPFDSVSLADYTIKAVKAKHLPTVGDAVNYIIDDGKTKILIASDTAIYEDIVWSHLDGLKLDLLVIECTKGPHPESSSVHLNIRDMQYMIERMKQIDAITENTALYATHFSHQSCPSHDELRTVLHEVGVECAYDGLVLVDFIILNQVLS</sequence>
<dbReference type="InterPro" id="IPR036866">
    <property type="entry name" value="RibonucZ/Hydroxyglut_hydro"/>
</dbReference>
<dbReference type="GO" id="GO:0016787">
    <property type="term" value="F:hydrolase activity"/>
    <property type="evidence" value="ECO:0007669"/>
    <property type="project" value="UniProtKB-KW"/>
</dbReference>
<dbReference type="Pfam" id="PF12706">
    <property type="entry name" value="Lactamase_B_2"/>
    <property type="match status" value="1"/>
</dbReference>
<dbReference type="EMBL" id="BBXV01000011">
    <property type="protein sequence ID" value="GAQ16945.1"/>
    <property type="molecule type" value="Genomic_DNA"/>
</dbReference>
<dbReference type="SUPFAM" id="SSF56281">
    <property type="entry name" value="Metallo-hydrolase/oxidoreductase"/>
    <property type="match status" value="1"/>
</dbReference>
<feature type="domain" description="Metallo-beta-lactamase" evidence="2">
    <location>
        <begin position="7"/>
        <end position="185"/>
    </location>
</feature>
<dbReference type="Gene3D" id="3.60.15.10">
    <property type="entry name" value="Ribonuclease Z/Hydroxyacylglutathione hydrolase-like"/>
    <property type="match status" value="1"/>
</dbReference>